<dbReference type="InterPro" id="IPR023346">
    <property type="entry name" value="Lysozyme-like_dom_sf"/>
</dbReference>
<dbReference type="Proteomes" id="UP000823486">
    <property type="component" value="Unassembled WGS sequence"/>
</dbReference>
<evidence type="ECO:0000313" key="3">
    <source>
        <dbReference type="EMBL" id="MBM7690746.1"/>
    </source>
</evidence>
<feature type="signal peptide" evidence="1">
    <location>
        <begin position="1"/>
        <end position="21"/>
    </location>
</feature>
<dbReference type="EMBL" id="JAFBFI010000001">
    <property type="protein sequence ID" value="MBM7690746.1"/>
    <property type="molecule type" value="Genomic_DNA"/>
</dbReference>
<sequence length="568" mass="62646">MKKNRLYMLCSLILLAAFVFSPDRTSAASAPKVLTDASAAAKKLDYYTSGKGATGANIPTTYLNTAKTKRADALKKMTAAQEKTYASTLKTINASIYRGDSYTAAVQGGIKLDTYRKQIEANTKAGKADTNLLVTLNNEVTSQTVRLSKVSPAAIKSKIDSLYSKKAKETQTTFSKAYNVKKHINEANKRIKQSSDSIAPYYKYSMVNRLEVPQTAYKTALNDEFNKLYSTLATKKRSGKLVTYYELEKQMVQLDRFVNPGVSAKEVPDLKVSISKLISSSSFTAADKILLNKRLTSIMKQMELSPAQIKQKLTAAAIKNGVPPEIVKAIAFKESGFKQFDIATGKPFMNTSHNDGGFGIMQVTPGTGAASAELDKARYNIDENINLGIKILLEKWDYTGIEIPKINGHNKNILEDWYFAVLAYNGIAAANDPNKYTTAYQLGVYKYMIEWAQVEPQILDKSNVKLIQNSITGGWYIDAEAEYKTSIQTRSTQMHAAGTSYTFKGAVTARTVATTYNNKGVSIPAGTTVKIVKAGVEDTYNHANLFNWYQVQIPGKTGLWFIASQNFK</sequence>
<organism evidence="3 4">
    <name type="scientific">Peribacillus deserti</name>
    <dbReference type="NCBI Taxonomy" id="673318"/>
    <lineage>
        <taxon>Bacteria</taxon>
        <taxon>Bacillati</taxon>
        <taxon>Bacillota</taxon>
        <taxon>Bacilli</taxon>
        <taxon>Bacillales</taxon>
        <taxon>Bacillaceae</taxon>
        <taxon>Peribacillus</taxon>
    </lineage>
</organism>
<evidence type="ECO:0000256" key="1">
    <source>
        <dbReference type="SAM" id="SignalP"/>
    </source>
</evidence>
<feature type="domain" description="Transglycosylase SLT" evidence="2">
    <location>
        <begin position="315"/>
        <end position="431"/>
    </location>
</feature>
<keyword evidence="1" id="KW-0732">Signal</keyword>
<name>A0ABS2QEL0_9BACI</name>
<dbReference type="SUPFAM" id="SSF53955">
    <property type="entry name" value="Lysozyme-like"/>
    <property type="match status" value="1"/>
</dbReference>
<accession>A0ABS2QEL0</accession>
<protein>
    <submittedName>
        <fullName evidence="3">ElaB/YqjD/DUF883 family membrane-anchored ribosome-binding protein</fullName>
    </submittedName>
</protein>
<evidence type="ECO:0000259" key="2">
    <source>
        <dbReference type="Pfam" id="PF01464"/>
    </source>
</evidence>
<dbReference type="CDD" id="cd00254">
    <property type="entry name" value="LT-like"/>
    <property type="match status" value="1"/>
</dbReference>
<dbReference type="RefSeq" id="WP_204537433.1">
    <property type="nucleotide sequence ID" value="NZ_JAFBFI010000001.1"/>
</dbReference>
<comment type="caution">
    <text evidence="3">The sequence shown here is derived from an EMBL/GenBank/DDBJ whole genome shotgun (WGS) entry which is preliminary data.</text>
</comment>
<gene>
    <name evidence="3" type="ORF">JOC77_000149</name>
</gene>
<dbReference type="InterPro" id="IPR008258">
    <property type="entry name" value="Transglycosylase_SLT_dom_1"/>
</dbReference>
<feature type="chain" id="PRO_5046070800" evidence="1">
    <location>
        <begin position="22"/>
        <end position="568"/>
    </location>
</feature>
<reference evidence="3 4" key="1">
    <citation type="submission" date="2021-01" db="EMBL/GenBank/DDBJ databases">
        <title>Genomic Encyclopedia of Type Strains, Phase IV (KMG-IV): sequencing the most valuable type-strain genomes for metagenomic binning, comparative biology and taxonomic classification.</title>
        <authorList>
            <person name="Goeker M."/>
        </authorList>
    </citation>
    <scope>NUCLEOTIDE SEQUENCE [LARGE SCALE GENOMIC DNA]</scope>
    <source>
        <strain evidence="3 4">DSM 105482</strain>
    </source>
</reference>
<keyword evidence="4" id="KW-1185">Reference proteome</keyword>
<evidence type="ECO:0000313" key="4">
    <source>
        <dbReference type="Proteomes" id="UP000823486"/>
    </source>
</evidence>
<dbReference type="Gene3D" id="1.10.530.10">
    <property type="match status" value="1"/>
</dbReference>
<proteinExistence type="predicted"/>
<dbReference type="Pfam" id="PF01464">
    <property type="entry name" value="SLT"/>
    <property type="match status" value="1"/>
</dbReference>